<evidence type="ECO:0000313" key="6">
    <source>
        <dbReference type="EMBL" id="ABF43345.1"/>
    </source>
</evidence>
<dbReference type="PANTHER" id="PTHR10961">
    <property type="entry name" value="PEROXISOMAL SARCOSINE OXIDASE"/>
    <property type="match status" value="1"/>
</dbReference>
<dbReference type="Gene3D" id="3.50.50.60">
    <property type="entry name" value="FAD/NAD(P)-binding domain"/>
    <property type="match status" value="1"/>
</dbReference>
<dbReference type="Gene3D" id="3.30.9.10">
    <property type="entry name" value="D-Amino Acid Oxidase, subunit A, domain 2"/>
    <property type="match status" value="1"/>
</dbReference>
<dbReference type="SUPFAM" id="SSF54373">
    <property type="entry name" value="FAD-linked reductases, C-terminal domain"/>
    <property type="match status" value="1"/>
</dbReference>
<evidence type="ECO:0000256" key="1">
    <source>
        <dbReference type="ARBA" id="ARBA00001974"/>
    </source>
</evidence>
<dbReference type="KEGG" id="aba:Acid345_4345"/>
<evidence type="ECO:0000313" key="7">
    <source>
        <dbReference type="Proteomes" id="UP000002432"/>
    </source>
</evidence>
<gene>
    <name evidence="6" type="ordered locus">Acid345_4345</name>
</gene>
<dbReference type="PANTHER" id="PTHR10961:SF46">
    <property type="entry name" value="PEROXISOMAL SARCOSINE OXIDASE"/>
    <property type="match status" value="1"/>
</dbReference>
<dbReference type="InterPro" id="IPR036188">
    <property type="entry name" value="FAD/NAD-bd_sf"/>
</dbReference>
<organism evidence="6 7">
    <name type="scientific">Koribacter versatilis (strain Ellin345)</name>
    <dbReference type="NCBI Taxonomy" id="204669"/>
    <lineage>
        <taxon>Bacteria</taxon>
        <taxon>Pseudomonadati</taxon>
        <taxon>Acidobacteriota</taxon>
        <taxon>Terriglobia</taxon>
        <taxon>Terriglobales</taxon>
        <taxon>Candidatus Korobacteraceae</taxon>
        <taxon>Candidatus Korobacter</taxon>
    </lineage>
</organism>
<proteinExistence type="predicted"/>
<dbReference type="RefSeq" id="WP_011525142.1">
    <property type="nucleotide sequence ID" value="NC_008009.1"/>
</dbReference>
<dbReference type="EnsemblBacteria" id="ABF43345">
    <property type="protein sequence ID" value="ABF43345"/>
    <property type="gene ID" value="Acid345_4345"/>
</dbReference>
<feature type="domain" description="FAD dependent oxidoreductase" evidence="5">
    <location>
        <begin position="6"/>
        <end position="348"/>
    </location>
</feature>
<sequence>MTARYDVAVIGAGVFGAWTAHALRQSGKRVVVVDAYGPANSRASSGGETRITRMAYGDDEIYSRWAFESLPEWRALEQRSGRQLFFETGVLTFSDANTNWVQKSVEVIHKIGGEAELLSHDECRHRYPQIGFKPSEIAVFEPRSGALLARHAINLLVEELIRNGCEYRQQSISSPEDAFRLNAEQYVFACGAWLPKLFPDILGPHITPIRAEIFFLGVPPNTPAFDPPQMPTWIFMGNENWDAYGMPSLENRGFKLAVDLIKQPADPDTMDRQPTAPYVAQMREFVRERFPLLADAPIVETRVCQYENTPTHHYLVDHHPRWENIWLVGGGSGHGFKNGPALGKYVADAITKHAPLEPLLRLP</sequence>
<name>Q1IIF5_KORVE</name>
<dbReference type="STRING" id="204669.Acid345_4345"/>
<evidence type="ECO:0000256" key="3">
    <source>
        <dbReference type="ARBA" id="ARBA00022827"/>
    </source>
</evidence>
<accession>Q1IIF5</accession>
<protein>
    <submittedName>
        <fullName evidence="6">FAD dependent oxidoreductase</fullName>
    </submittedName>
</protein>
<comment type="cofactor">
    <cofactor evidence="1">
        <name>FAD</name>
        <dbReference type="ChEBI" id="CHEBI:57692"/>
    </cofactor>
</comment>
<dbReference type="HOGENOM" id="CLU_007884_2_1_0"/>
<evidence type="ECO:0000259" key="5">
    <source>
        <dbReference type="Pfam" id="PF01266"/>
    </source>
</evidence>
<keyword evidence="2" id="KW-0285">Flavoprotein</keyword>
<dbReference type="GO" id="GO:0008115">
    <property type="term" value="F:sarcosine oxidase activity"/>
    <property type="evidence" value="ECO:0007669"/>
    <property type="project" value="TreeGrafter"/>
</dbReference>
<evidence type="ECO:0000256" key="2">
    <source>
        <dbReference type="ARBA" id="ARBA00022630"/>
    </source>
</evidence>
<keyword evidence="7" id="KW-1185">Reference proteome</keyword>
<dbReference type="OrthoDB" id="9794226at2"/>
<evidence type="ECO:0000256" key="4">
    <source>
        <dbReference type="ARBA" id="ARBA00023002"/>
    </source>
</evidence>
<dbReference type="eggNOG" id="COG0665">
    <property type="taxonomic scope" value="Bacteria"/>
</dbReference>
<dbReference type="Pfam" id="PF01266">
    <property type="entry name" value="DAO"/>
    <property type="match status" value="1"/>
</dbReference>
<keyword evidence="4" id="KW-0560">Oxidoreductase</keyword>
<dbReference type="EMBL" id="CP000360">
    <property type="protein sequence ID" value="ABF43345.1"/>
    <property type="molecule type" value="Genomic_DNA"/>
</dbReference>
<dbReference type="AlphaFoldDB" id="Q1IIF5"/>
<keyword evidence="3" id="KW-0274">FAD</keyword>
<dbReference type="InterPro" id="IPR045170">
    <property type="entry name" value="MTOX"/>
</dbReference>
<dbReference type="SUPFAM" id="SSF51905">
    <property type="entry name" value="FAD/NAD(P)-binding domain"/>
    <property type="match status" value="1"/>
</dbReference>
<dbReference type="GO" id="GO:0050660">
    <property type="term" value="F:flavin adenine dinucleotide binding"/>
    <property type="evidence" value="ECO:0007669"/>
    <property type="project" value="InterPro"/>
</dbReference>
<reference evidence="6 7" key="1">
    <citation type="journal article" date="2009" name="Appl. Environ. Microbiol.">
        <title>Three genomes from the phylum Acidobacteria provide insight into the lifestyles of these microorganisms in soils.</title>
        <authorList>
            <person name="Ward N.L."/>
            <person name="Challacombe J.F."/>
            <person name="Janssen P.H."/>
            <person name="Henrissat B."/>
            <person name="Coutinho P.M."/>
            <person name="Wu M."/>
            <person name="Xie G."/>
            <person name="Haft D.H."/>
            <person name="Sait M."/>
            <person name="Badger J."/>
            <person name="Barabote R.D."/>
            <person name="Bradley B."/>
            <person name="Brettin T.S."/>
            <person name="Brinkac L.M."/>
            <person name="Bruce D."/>
            <person name="Creasy T."/>
            <person name="Daugherty S.C."/>
            <person name="Davidsen T.M."/>
            <person name="DeBoy R.T."/>
            <person name="Detter J.C."/>
            <person name="Dodson R.J."/>
            <person name="Durkin A.S."/>
            <person name="Ganapathy A."/>
            <person name="Gwinn-Giglio M."/>
            <person name="Han C.S."/>
            <person name="Khouri H."/>
            <person name="Kiss H."/>
            <person name="Kothari S.P."/>
            <person name="Madupu R."/>
            <person name="Nelson K.E."/>
            <person name="Nelson W.C."/>
            <person name="Paulsen I."/>
            <person name="Penn K."/>
            <person name="Ren Q."/>
            <person name="Rosovitz M.J."/>
            <person name="Selengut J.D."/>
            <person name="Shrivastava S."/>
            <person name="Sullivan S.A."/>
            <person name="Tapia R."/>
            <person name="Thompson L.S."/>
            <person name="Watkins K.L."/>
            <person name="Yang Q."/>
            <person name="Yu C."/>
            <person name="Zafar N."/>
            <person name="Zhou L."/>
            <person name="Kuske C.R."/>
        </authorList>
    </citation>
    <scope>NUCLEOTIDE SEQUENCE [LARGE SCALE GENOMIC DNA]</scope>
    <source>
        <strain evidence="6 7">Ellin345</strain>
    </source>
</reference>
<dbReference type="InterPro" id="IPR006076">
    <property type="entry name" value="FAD-dep_OxRdtase"/>
</dbReference>
<dbReference type="Proteomes" id="UP000002432">
    <property type="component" value="Chromosome"/>
</dbReference>